<dbReference type="RefSeq" id="WP_187465013.1">
    <property type="nucleotide sequence ID" value="NZ_JACSIT010000040.1"/>
</dbReference>
<dbReference type="Proteomes" id="UP000650081">
    <property type="component" value="Unassembled WGS sequence"/>
</dbReference>
<keyword evidence="3" id="KW-0808">Transferase</keyword>
<organism evidence="3 4">
    <name type="scientific">Neolewinella lacunae</name>
    <dbReference type="NCBI Taxonomy" id="1517758"/>
    <lineage>
        <taxon>Bacteria</taxon>
        <taxon>Pseudomonadati</taxon>
        <taxon>Bacteroidota</taxon>
        <taxon>Saprospiria</taxon>
        <taxon>Saprospirales</taxon>
        <taxon>Lewinellaceae</taxon>
        <taxon>Neolewinella</taxon>
    </lineage>
</organism>
<name>A0A923PF20_9BACT</name>
<dbReference type="GO" id="GO:0008654">
    <property type="term" value="P:phospholipid biosynthetic process"/>
    <property type="evidence" value="ECO:0007669"/>
    <property type="project" value="TreeGrafter"/>
</dbReference>
<proteinExistence type="predicted"/>
<dbReference type="SMART" id="SM00563">
    <property type="entry name" value="PlsC"/>
    <property type="match status" value="1"/>
</dbReference>
<sequence length="410" mass="46603">MLYHLVRPVARYVLRHYYRNIDLTGLEQIPPGAAVILAANHPTAFIEPCILACFQPRTLWFLARGNLFKNGIFTFLLNALNILPVFRREDGGYEKLKVNFSTFDACYRALSRGRALMILAEGRTIHEKDLRPLRKGTARIALGALDKYNTLPEVYIVPVGINFTHADRIRSTVMLRCGEPILASEYLAAYRENEAIAIRDLTLHLRQRLEPLVVRYPSRLHADLGEAELELDRSNHATHLRHGITHFGDQLNRELALASEAPAAAPALSRYFHRLATNGLTDAALAGNYRKDRQMPATEWAKSLLAGLLLLPQIPLWLLAEAIAASQPKHIEFYSPVRFAVVAGGTFLLYPLALLLLPWLGKAWLLASLLSVGWAIRKLERLQRWYANRKVERMVEQERSILRDWRKALE</sequence>
<feature type="transmembrane region" description="Helical" evidence="1">
    <location>
        <begin position="337"/>
        <end position="357"/>
    </location>
</feature>
<dbReference type="PANTHER" id="PTHR31605">
    <property type="entry name" value="GLYCEROL-3-PHOSPHATE O-ACYLTRANSFERASE 1"/>
    <property type="match status" value="1"/>
</dbReference>
<accession>A0A923PF20</accession>
<dbReference type="InterPro" id="IPR052744">
    <property type="entry name" value="GPAT/DAPAT"/>
</dbReference>
<evidence type="ECO:0000313" key="4">
    <source>
        <dbReference type="Proteomes" id="UP000650081"/>
    </source>
</evidence>
<dbReference type="Pfam" id="PF01553">
    <property type="entry name" value="Acyltransferase"/>
    <property type="match status" value="1"/>
</dbReference>
<dbReference type="InterPro" id="IPR002123">
    <property type="entry name" value="Plipid/glycerol_acylTrfase"/>
</dbReference>
<dbReference type="PANTHER" id="PTHR31605:SF0">
    <property type="entry name" value="GLYCEROL-3-PHOSPHATE O-ACYLTRANSFERASE 1"/>
    <property type="match status" value="1"/>
</dbReference>
<dbReference type="AlphaFoldDB" id="A0A923PF20"/>
<evidence type="ECO:0000256" key="1">
    <source>
        <dbReference type="SAM" id="Phobius"/>
    </source>
</evidence>
<gene>
    <name evidence="3" type="ORF">H9S92_01785</name>
</gene>
<comment type="caution">
    <text evidence="3">The sequence shown here is derived from an EMBL/GenBank/DDBJ whole genome shotgun (WGS) entry which is preliminary data.</text>
</comment>
<keyword evidence="4" id="KW-1185">Reference proteome</keyword>
<dbReference type="GO" id="GO:0016287">
    <property type="term" value="F:glycerone-phosphate O-acyltransferase activity"/>
    <property type="evidence" value="ECO:0007669"/>
    <property type="project" value="TreeGrafter"/>
</dbReference>
<keyword evidence="1" id="KW-0472">Membrane</keyword>
<reference evidence="3" key="1">
    <citation type="submission" date="2020-08" db="EMBL/GenBank/DDBJ databases">
        <title>Lewinella bacteria from marine environments.</title>
        <authorList>
            <person name="Zhong Y."/>
        </authorList>
    </citation>
    <scope>NUCLEOTIDE SEQUENCE</scope>
    <source>
        <strain evidence="3">KCTC 42187</strain>
    </source>
</reference>
<protein>
    <submittedName>
        <fullName evidence="3">1-acyl-sn-glycerol-3-phosphate acyltransferase</fullName>
    </submittedName>
</protein>
<feature type="transmembrane region" description="Helical" evidence="1">
    <location>
        <begin position="304"/>
        <end position="325"/>
    </location>
</feature>
<evidence type="ECO:0000313" key="3">
    <source>
        <dbReference type="EMBL" id="MBC6992882.1"/>
    </source>
</evidence>
<dbReference type="SUPFAM" id="SSF69593">
    <property type="entry name" value="Glycerol-3-phosphate (1)-acyltransferase"/>
    <property type="match status" value="1"/>
</dbReference>
<keyword evidence="1" id="KW-0812">Transmembrane</keyword>
<keyword evidence="1" id="KW-1133">Transmembrane helix</keyword>
<dbReference type="EMBL" id="JACSIT010000040">
    <property type="protein sequence ID" value="MBC6992882.1"/>
    <property type="molecule type" value="Genomic_DNA"/>
</dbReference>
<dbReference type="GO" id="GO:0004366">
    <property type="term" value="F:glycerol-3-phosphate O-acyltransferase activity"/>
    <property type="evidence" value="ECO:0007669"/>
    <property type="project" value="TreeGrafter"/>
</dbReference>
<feature type="domain" description="Phospholipid/glycerol acyltransferase" evidence="2">
    <location>
        <begin position="35"/>
        <end position="164"/>
    </location>
</feature>
<evidence type="ECO:0000259" key="2">
    <source>
        <dbReference type="SMART" id="SM00563"/>
    </source>
</evidence>
<keyword evidence="3" id="KW-0012">Acyltransferase</keyword>